<dbReference type="PROSITE" id="PS51934">
    <property type="entry name" value="LRAT"/>
    <property type="match status" value="1"/>
</dbReference>
<comment type="caution">
    <text evidence="2">The sequence shown here is derived from an EMBL/GenBank/DDBJ whole genome shotgun (WGS) entry which is preliminary data.</text>
</comment>
<reference evidence="2 3" key="1">
    <citation type="journal article" date="2017" name="Curr. Biol.">
        <title>Genome architecture and evolution of a unichromosomal asexual nematode.</title>
        <authorList>
            <person name="Fradin H."/>
            <person name="Zegar C."/>
            <person name="Gutwein M."/>
            <person name="Lucas J."/>
            <person name="Kovtun M."/>
            <person name="Corcoran D."/>
            <person name="Baugh L.R."/>
            <person name="Kiontke K."/>
            <person name="Gunsalus K."/>
            <person name="Fitch D.H."/>
            <person name="Piano F."/>
        </authorList>
    </citation>
    <scope>NUCLEOTIDE SEQUENCE [LARGE SCALE GENOMIC DNA]</scope>
    <source>
        <strain evidence="2">PF1309</strain>
    </source>
</reference>
<sequence length="1227" mass="138877">MEPPNSPLISDWMSGEELLETVKIGDCIEFKRVIGQAKRRIYSHWAIYVGLEEGEPRVIHVSTPEGDKYTLDESLPFYSRIGSVKKGERAEVRSDLLLCIASDDLVRVNNSMDRCHKPFPPVIIVDRAKSRLGEKGYNILFDNCEHFTTYCRNGVKRSEQAFAAKTVALTSVLAVGMNPGAALAVTALVYIEMLNLDLVSLRPLFGALLDGTFEKRLSSFDNSLLSPFLPRLLASFVVVAKNPGNVENLKSLLGRLIVLDGANRVLDLASVDFANLPNKPFKNPPETAEDRLKSVYRQLEAGKNMDTFAFPSSEDVSELEIILPLLKMHFPSIIPDNKLVAVLLNSEIGVDLLIHILLNVPGMLNSIISSALELQQHDESLRGRNRFQLLKNILILCPKKVIPVLKMLSENRRDAALSIRLATECLDDDALVKLVCPLIADKSSLIGAQVQRARPSMQLLSNRIYDIIEKKLSRNSLEPLTDVLFVATTLHLISGLKFSTKENQLLLDLCTRIFEASDAHKTMCFAAILAIPSITYHPSNVINVPTDQKVVEFLKMARKVTSPTEAIKEDDMEIETAEVPPNHTPFAHALLYIHSCLVAAKTQLLIEYLSQILKCKVVIVPRHVNVLRILLQTHCLSDTELGKRCALQPITRQLSEASGSRLPVNIIEELLQCKFFDHHPVNIAKWLENQLREVTIPINKMVTDLLERYAFEATTSKTMGLGSDFVENTFGDDIMNEEKLPLRLCVMLYLVAYRANWERWGKSEIRMYTHEMYSKMPIRYMLSVVETRPRDFKNLRGALTRLCTDIFPFMLPTTESVILARESQLSNKQPISEETIQKARFELLLRKRRKVQLTSQVEGNNVAKRRKALQSIELVSVADQVRLLNVIVGAYRKTLDEGTDQSTIAIVQRLWLRLEHVVPRMLCERSILAWLDPLARTEVRLEDIYEKPPLIFRCDRRIFSSPPHFECFTHLSTFFFTACRTQTFRDLQRCLSRDLGNEAERNDKEVLIMAMQHTMESLLVQLLVEVADPKRMDKENKSETQAVTRREIARLAGQYIHQIFLTDRQVMKISVFQTFPLHQLGQLIEDVPSLYFASEFIIEMLNIADVKRRIFAVALLVQIAKKYRTPATALQSEYVMDVIDTLSQLANFGENLKLFETAAPYLAELTTIFPQFAGDISMILMRVSAIAKSCLAYKSAFSIPSSNAEATIAEKITKNLTLQINAELPST</sequence>
<dbReference type="STRING" id="2018661.A0A2A2JPI1"/>
<dbReference type="OrthoDB" id="70899at2759"/>
<proteinExistence type="predicted"/>
<dbReference type="Pfam" id="PF14750">
    <property type="entry name" value="INTS2"/>
    <property type="match status" value="1"/>
</dbReference>
<organism evidence="2 3">
    <name type="scientific">Diploscapter pachys</name>
    <dbReference type="NCBI Taxonomy" id="2018661"/>
    <lineage>
        <taxon>Eukaryota</taxon>
        <taxon>Metazoa</taxon>
        <taxon>Ecdysozoa</taxon>
        <taxon>Nematoda</taxon>
        <taxon>Chromadorea</taxon>
        <taxon>Rhabditida</taxon>
        <taxon>Rhabditina</taxon>
        <taxon>Rhabditomorpha</taxon>
        <taxon>Rhabditoidea</taxon>
        <taxon>Rhabditidae</taxon>
        <taxon>Diploscapter</taxon>
    </lineage>
</organism>
<dbReference type="AlphaFoldDB" id="A0A2A2JPI1"/>
<dbReference type="EMBL" id="LIAE01010300">
    <property type="protein sequence ID" value="PAV63551.1"/>
    <property type="molecule type" value="Genomic_DNA"/>
</dbReference>
<feature type="domain" description="LRAT" evidence="1">
    <location>
        <begin position="34"/>
        <end position="160"/>
    </location>
</feature>
<dbReference type="GO" id="GO:0034472">
    <property type="term" value="P:snRNA 3'-end processing"/>
    <property type="evidence" value="ECO:0007669"/>
    <property type="project" value="TreeGrafter"/>
</dbReference>
<dbReference type="InterPro" id="IPR029321">
    <property type="entry name" value="INTS2"/>
</dbReference>
<evidence type="ECO:0000259" key="1">
    <source>
        <dbReference type="PROSITE" id="PS51934"/>
    </source>
</evidence>
<protein>
    <recommendedName>
        <fullName evidence="1">LRAT domain-containing protein</fullName>
    </recommendedName>
</protein>
<evidence type="ECO:0000313" key="3">
    <source>
        <dbReference type="Proteomes" id="UP000218231"/>
    </source>
</evidence>
<gene>
    <name evidence="2" type="ORF">WR25_20828</name>
</gene>
<accession>A0A2A2JPI1</accession>
<name>A0A2A2JPI1_9BILA</name>
<dbReference type="Pfam" id="PF04970">
    <property type="entry name" value="LRAT"/>
    <property type="match status" value="1"/>
</dbReference>
<evidence type="ECO:0000313" key="2">
    <source>
        <dbReference type="EMBL" id="PAV63551.1"/>
    </source>
</evidence>
<dbReference type="Gene3D" id="3.90.1720.10">
    <property type="entry name" value="endopeptidase domain like (from Nostoc punctiforme)"/>
    <property type="match status" value="1"/>
</dbReference>
<dbReference type="PANTHER" id="PTHR28608:SF1">
    <property type="entry name" value="INTEGRATOR COMPLEX SUBUNIT 2"/>
    <property type="match status" value="1"/>
</dbReference>
<dbReference type="PANTHER" id="PTHR28608">
    <property type="entry name" value="INTEGRATOR COMPLEX SUBUNIT 2"/>
    <property type="match status" value="1"/>
</dbReference>
<dbReference type="GO" id="GO:0032039">
    <property type="term" value="C:integrator complex"/>
    <property type="evidence" value="ECO:0007669"/>
    <property type="project" value="InterPro"/>
</dbReference>
<dbReference type="InterPro" id="IPR007053">
    <property type="entry name" value="LRAT_dom"/>
</dbReference>
<dbReference type="Proteomes" id="UP000218231">
    <property type="component" value="Unassembled WGS sequence"/>
</dbReference>
<keyword evidence="3" id="KW-1185">Reference proteome</keyword>